<dbReference type="EMBL" id="JYDQ01000157">
    <property type="protein sequence ID" value="KRY12755.1"/>
    <property type="molecule type" value="Genomic_DNA"/>
</dbReference>
<dbReference type="AlphaFoldDB" id="A0A0V0ZKD5"/>
<comment type="caution">
    <text evidence="1">The sequence shown here is derived from an EMBL/GenBank/DDBJ whole genome shotgun (WGS) entry which is preliminary data.</text>
</comment>
<accession>A0A0V0ZKD5</accession>
<name>A0A0V0ZKD5_9BILA</name>
<protein>
    <submittedName>
        <fullName evidence="1">Uncharacterized protein</fullName>
    </submittedName>
</protein>
<organism evidence="1 2">
    <name type="scientific">Trichinella patagoniensis</name>
    <dbReference type="NCBI Taxonomy" id="990121"/>
    <lineage>
        <taxon>Eukaryota</taxon>
        <taxon>Metazoa</taxon>
        <taxon>Ecdysozoa</taxon>
        <taxon>Nematoda</taxon>
        <taxon>Enoplea</taxon>
        <taxon>Dorylaimia</taxon>
        <taxon>Trichinellida</taxon>
        <taxon>Trichinellidae</taxon>
        <taxon>Trichinella</taxon>
    </lineage>
</organism>
<sequence length="222" mass="25869">MMLTLLMPNYCLEKFNGCISRGLKYVLAQIQKMEHNSDECEQFVSSLMLHMQKLVNDNSDIPLLDYEIVGKKYLRSAALEKYDKVIYQMRIFNHRSVIFTLIEARNHSIMRATYLFSCFKNGVRPKPGVIDNVELAEACGNGEVQIVKGPCEFDNLIRTGREFVFPLHVMDENDQLVQRFQHFNIAYKFCEFAINALHNDNAEDVITNIERALKIMKQYKKK</sequence>
<dbReference type="Proteomes" id="UP000054783">
    <property type="component" value="Unassembled WGS sequence"/>
</dbReference>
<gene>
    <name evidence="1" type="ORF">T12_16828</name>
</gene>
<reference evidence="1 2" key="1">
    <citation type="submission" date="2015-01" db="EMBL/GenBank/DDBJ databases">
        <title>Evolution of Trichinella species and genotypes.</title>
        <authorList>
            <person name="Korhonen P.K."/>
            <person name="Edoardo P."/>
            <person name="Giuseppe L.R."/>
            <person name="Gasser R.B."/>
        </authorList>
    </citation>
    <scope>NUCLEOTIDE SEQUENCE [LARGE SCALE GENOMIC DNA]</scope>
    <source>
        <strain evidence="1">ISS2496</strain>
    </source>
</reference>
<proteinExistence type="predicted"/>
<evidence type="ECO:0000313" key="1">
    <source>
        <dbReference type="EMBL" id="KRY12755.1"/>
    </source>
</evidence>
<keyword evidence="2" id="KW-1185">Reference proteome</keyword>
<dbReference type="STRING" id="990121.A0A0V0ZKD5"/>
<evidence type="ECO:0000313" key="2">
    <source>
        <dbReference type="Proteomes" id="UP000054783"/>
    </source>
</evidence>